<dbReference type="CDD" id="cd19821">
    <property type="entry name" value="Bbox1_BBX-like"/>
    <property type="match status" value="1"/>
</dbReference>
<evidence type="ECO:0000259" key="5">
    <source>
        <dbReference type="SMART" id="SM00336"/>
    </source>
</evidence>
<evidence type="ECO:0000256" key="1">
    <source>
        <dbReference type="ARBA" id="ARBA00022723"/>
    </source>
</evidence>
<name>A0AAE1IQE4_9FABA</name>
<dbReference type="GO" id="GO:0008270">
    <property type="term" value="F:zinc ion binding"/>
    <property type="evidence" value="ECO:0007669"/>
    <property type="project" value="UniProtKB-KW"/>
</dbReference>
<keyword evidence="2" id="KW-0863">Zinc-finger</keyword>
<dbReference type="InterPro" id="IPR000315">
    <property type="entry name" value="Znf_B-box"/>
</dbReference>
<dbReference type="PANTHER" id="PTHR31717">
    <property type="entry name" value="ZINC FINGER PROTEIN CONSTANS-LIKE 10"/>
    <property type="match status" value="1"/>
</dbReference>
<evidence type="ECO:0000256" key="2">
    <source>
        <dbReference type="ARBA" id="ARBA00022771"/>
    </source>
</evidence>
<feature type="region of interest" description="Disordered" evidence="4">
    <location>
        <begin position="15"/>
        <end position="35"/>
    </location>
</feature>
<keyword evidence="3" id="KW-0862">Zinc</keyword>
<reference evidence="6" key="1">
    <citation type="submission" date="2023-10" db="EMBL/GenBank/DDBJ databases">
        <title>Chromosome-level genome of the transformable northern wattle, Acacia crassicarpa.</title>
        <authorList>
            <person name="Massaro I."/>
            <person name="Sinha N.R."/>
            <person name="Poethig S."/>
            <person name="Leichty A.R."/>
        </authorList>
    </citation>
    <scope>NUCLEOTIDE SEQUENCE</scope>
    <source>
        <strain evidence="6">Acra3RX</strain>
        <tissue evidence="6">Leaf</tissue>
    </source>
</reference>
<dbReference type="InterPro" id="IPR049808">
    <property type="entry name" value="CONSTANS-like_Bbox1"/>
</dbReference>
<comment type="caution">
    <text evidence="6">The sequence shown here is derived from an EMBL/GenBank/DDBJ whole genome shotgun (WGS) entry which is preliminary data.</text>
</comment>
<accession>A0AAE1IQE4</accession>
<proteinExistence type="predicted"/>
<feature type="domain" description="B box-type" evidence="5">
    <location>
        <begin position="33"/>
        <end position="79"/>
    </location>
</feature>
<evidence type="ECO:0000256" key="4">
    <source>
        <dbReference type="SAM" id="MobiDB-lite"/>
    </source>
</evidence>
<dbReference type="EMBL" id="JAWXYG010000013">
    <property type="protein sequence ID" value="KAK4255372.1"/>
    <property type="molecule type" value="Genomic_DNA"/>
</dbReference>
<dbReference type="Pfam" id="PF00643">
    <property type="entry name" value="zf-B_box"/>
    <property type="match status" value="1"/>
</dbReference>
<dbReference type="AlphaFoldDB" id="A0AAE1IQE4"/>
<dbReference type="PANTHER" id="PTHR31717:SF142">
    <property type="entry name" value="B-BOX DOMAIN PROTEIN 30-RELATED"/>
    <property type="match status" value="1"/>
</dbReference>
<keyword evidence="1" id="KW-0479">Metal-binding</keyword>
<organism evidence="6 7">
    <name type="scientific">Acacia crassicarpa</name>
    <name type="common">northern wattle</name>
    <dbReference type="NCBI Taxonomy" id="499986"/>
    <lineage>
        <taxon>Eukaryota</taxon>
        <taxon>Viridiplantae</taxon>
        <taxon>Streptophyta</taxon>
        <taxon>Embryophyta</taxon>
        <taxon>Tracheophyta</taxon>
        <taxon>Spermatophyta</taxon>
        <taxon>Magnoliopsida</taxon>
        <taxon>eudicotyledons</taxon>
        <taxon>Gunneridae</taxon>
        <taxon>Pentapetalae</taxon>
        <taxon>rosids</taxon>
        <taxon>fabids</taxon>
        <taxon>Fabales</taxon>
        <taxon>Fabaceae</taxon>
        <taxon>Caesalpinioideae</taxon>
        <taxon>mimosoid clade</taxon>
        <taxon>Acacieae</taxon>
        <taxon>Acacia</taxon>
    </lineage>
</organism>
<evidence type="ECO:0000313" key="7">
    <source>
        <dbReference type="Proteomes" id="UP001293593"/>
    </source>
</evidence>
<keyword evidence="7" id="KW-1185">Reference proteome</keyword>
<evidence type="ECO:0000256" key="3">
    <source>
        <dbReference type="ARBA" id="ARBA00022833"/>
    </source>
</evidence>
<dbReference type="Proteomes" id="UP001293593">
    <property type="component" value="Unassembled WGS sequence"/>
</dbReference>
<protein>
    <recommendedName>
        <fullName evidence="5">B box-type domain-containing protein</fullName>
    </recommendedName>
</protein>
<gene>
    <name evidence="6" type="ORF">QN277_008380</name>
</gene>
<sequence>MCKGAEEEKHGGFCRSHLRPAEDDDATSHGETRGSIPCELCGLRASLYCLADKAYLCRKCDKWVHKANFLAFRHVRCFLCNTCQNLSRRYLIGASVEVTVPTNIGRLEGRDRNCSS</sequence>
<evidence type="ECO:0000313" key="6">
    <source>
        <dbReference type="EMBL" id="KAK4255372.1"/>
    </source>
</evidence>
<dbReference type="SMART" id="SM00336">
    <property type="entry name" value="BBOX"/>
    <property type="match status" value="1"/>
</dbReference>